<gene>
    <name evidence="1" type="ORF">FHR83_006756</name>
</gene>
<reference evidence="1 2" key="1">
    <citation type="submission" date="2020-08" db="EMBL/GenBank/DDBJ databases">
        <title>Genomic Encyclopedia of Type Strains, Phase III (KMG-III): the genomes of soil and plant-associated and newly described type strains.</title>
        <authorList>
            <person name="Whitman W."/>
        </authorList>
    </citation>
    <scope>NUCLEOTIDE SEQUENCE [LARGE SCALE GENOMIC DNA]</scope>
    <source>
        <strain evidence="1 2">CECT 3287</strain>
    </source>
</reference>
<dbReference type="EMBL" id="JACHXF010000017">
    <property type="protein sequence ID" value="MBB3099050.1"/>
    <property type="molecule type" value="Genomic_DNA"/>
</dbReference>
<keyword evidence="2" id="KW-1185">Reference proteome</keyword>
<dbReference type="RefSeq" id="WP_183225130.1">
    <property type="nucleotide sequence ID" value="NZ_BMPW01000020.1"/>
</dbReference>
<organism evidence="1 2">
    <name type="scientific">Actinoplanes campanulatus</name>
    <dbReference type="NCBI Taxonomy" id="113559"/>
    <lineage>
        <taxon>Bacteria</taxon>
        <taxon>Bacillati</taxon>
        <taxon>Actinomycetota</taxon>
        <taxon>Actinomycetes</taxon>
        <taxon>Micromonosporales</taxon>
        <taxon>Micromonosporaceae</taxon>
        <taxon>Actinoplanes</taxon>
    </lineage>
</organism>
<protein>
    <submittedName>
        <fullName evidence="1">Uncharacterized protein</fullName>
    </submittedName>
</protein>
<accession>A0A7W5AN02</accession>
<evidence type="ECO:0000313" key="1">
    <source>
        <dbReference type="EMBL" id="MBB3099050.1"/>
    </source>
</evidence>
<sequence>MQLTHLFTWKNSGGGNCPAVYATDRDSLVVQGYTLGTDAAAQMVNVAANESGIEIPYTLAEQIADMVNARRGQ</sequence>
<proteinExistence type="predicted"/>
<dbReference type="AlphaFoldDB" id="A0A7W5AN02"/>
<comment type="caution">
    <text evidence="1">The sequence shown here is derived from an EMBL/GenBank/DDBJ whole genome shotgun (WGS) entry which is preliminary data.</text>
</comment>
<evidence type="ECO:0000313" key="2">
    <source>
        <dbReference type="Proteomes" id="UP000590749"/>
    </source>
</evidence>
<dbReference type="Proteomes" id="UP000590749">
    <property type="component" value="Unassembled WGS sequence"/>
</dbReference>
<name>A0A7W5AN02_9ACTN</name>